<keyword evidence="1" id="KW-0812">Transmembrane</keyword>
<evidence type="ECO:0000313" key="2">
    <source>
        <dbReference type="EMBL" id="RAO95165.1"/>
    </source>
</evidence>
<dbReference type="AlphaFoldDB" id="A0A328PN70"/>
<dbReference type="EMBL" id="QKVO01000002">
    <property type="protein sequence ID" value="RAO95165.1"/>
    <property type="molecule type" value="Genomic_DNA"/>
</dbReference>
<evidence type="ECO:0000256" key="1">
    <source>
        <dbReference type="SAM" id="Phobius"/>
    </source>
</evidence>
<keyword evidence="1" id="KW-1133">Transmembrane helix</keyword>
<organism evidence="2 3">
    <name type="scientific">Mycoplasma wenyonii</name>
    <dbReference type="NCBI Taxonomy" id="65123"/>
    <lineage>
        <taxon>Bacteria</taxon>
        <taxon>Bacillati</taxon>
        <taxon>Mycoplasmatota</taxon>
        <taxon>Mollicutes</taxon>
        <taxon>Mycoplasmataceae</taxon>
        <taxon>Mycoplasma</taxon>
    </lineage>
</organism>
<keyword evidence="1" id="KW-0472">Membrane</keyword>
<proteinExistence type="predicted"/>
<gene>
    <name evidence="2" type="ORF">DNK47_00865</name>
</gene>
<dbReference type="OrthoDB" id="399310at2"/>
<reference evidence="3" key="1">
    <citation type="submission" date="2018-06" db="EMBL/GenBank/DDBJ databases">
        <authorList>
            <person name="Martinez Ocampo F."/>
            <person name="Quiroz Castaneda R.E."/>
            <person name="Rojas Lopez X."/>
        </authorList>
    </citation>
    <scope>NUCLEOTIDE SEQUENCE [LARGE SCALE GENOMIC DNA]</scope>
    <source>
        <strain evidence="3">INIFAP02</strain>
    </source>
</reference>
<dbReference type="Proteomes" id="UP000249762">
    <property type="component" value="Unassembled WGS sequence"/>
</dbReference>
<feature type="transmembrane region" description="Helical" evidence="1">
    <location>
        <begin position="38"/>
        <end position="56"/>
    </location>
</feature>
<sequence>MQSKTAVRFIKRTIRNVLDFFYCSRDRLQEGVEKVLNIWIYEIIAFVGLVAGCLGIGIGKSDWNQAGLLWAGPTGFTFLLNLFIILNWFSMMKRNSNDQIIVNFPPQVKNLLLLNILLGFFFPYGIFAKSLFYKHFYALYKQNQLYWANPNDTRQERRKRYREYRAQKRREMDSIIG</sequence>
<comment type="caution">
    <text evidence="2">The sequence shown here is derived from an EMBL/GenBank/DDBJ whole genome shotgun (WGS) entry which is preliminary data.</text>
</comment>
<keyword evidence="3" id="KW-1185">Reference proteome</keyword>
<feature type="transmembrane region" description="Helical" evidence="1">
    <location>
        <begin position="68"/>
        <end position="91"/>
    </location>
</feature>
<accession>A0A328PN70</accession>
<evidence type="ECO:0000313" key="3">
    <source>
        <dbReference type="Proteomes" id="UP000249762"/>
    </source>
</evidence>
<feature type="transmembrane region" description="Helical" evidence="1">
    <location>
        <begin position="111"/>
        <end position="132"/>
    </location>
</feature>
<dbReference type="RefSeq" id="WP_112665078.1">
    <property type="nucleotide sequence ID" value="NZ_QKVO01000002.1"/>
</dbReference>
<protein>
    <submittedName>
        <fullName evidence="2">Uncharacterized protein</fullName>
    </submittedName>
</protein>
<name>A0A328PN70_9MOLU</name>